<proteinExistence type="predicted"/>
<feature type="transmembrane region" description="Helical" evidence="1">
    <location>
        <begin position="7"/>
        <end position="31"/>
    </location>
</feature>
<sequence>MKNKRGQFFIITGLIVAVIIAGLASMANYVVTQPEPVKFYDLSEDYEADTFKVVDYGVFSGGDINKQLKNFT</sequence>
<protein>
    <submittedName>
        <fullName evidence="2">Uncharacterized protein</fullName>
    </submittedName>
</protein>
<gene>
    <name evidence="2" type="ORF">S01H1_57298</name>
</gene>
<accession>X0W4I5</accession>
<name>X0W4I5_9ZZZZ</name>
<keyword evidence="1" id="KW-0812">Transmembrane</keyword>
<dbReference type="AlphaFoldDB" id="X0W4I5"/>
<evidence type="ECO:0000256" key="1">
    <source>
        <dbReference type="SAM" id="Phobius"/>
    </source>
</evidence>
<dbReference type="EMBL" id="BARS01037362">
    <property type="protein sequence ID" value="GAG25445.1"/>
    <property type="molecule type" value="Genomic_DNA"/>
</dbReference>
<evidence type="ECO:0000313" key="2">
    <source>
        <dbReference type="EMBL" id="GAG25445.1"/>
    </source>
</evidence>
<keyword evidence="1" id="KW-0472">Membrane</keyword>
<organism evidence="2">
    <name type="scientific">marine sediment metagenome</name>
    <dbReference type="NCBI Taxonomy" id="412755"/>
    <lineage>
        <taxon>unclassified sequences</taxon>
        <taxon>metagenomes</taxon>
        <taxon>ecological metagenomes</taxon>
    </lineage>
</organism>
<feature type="non-terminal residue" evidence="2">
    <location>
        <position position="72"/>
    </location>
</feature>
<comment type="caution">
    <text evidence="2">The sequence shown here is derived from an EMBL/GenBank/DDBJ whole genome shotgun (WGS) entry which is preliminary data.</text>
</comment>
<reference evidence="2" key="1">
    <citation type="journal article" date="2014" name="Front. Microbiol.">
        <title>High frequency of phylogenetically diverse reductive dehalogenase-homologous genes in deep subseafloor sedimentary metagenomes.</title>
        <authorList>
            <person name="Kawai M."/>
            <person name="Futagami T."/>
            <person name="Toyoda A."/>
            <person name="Takaki Y."/>
            <person name="Nishi S."/>
            <person name="Hori S."/>
            <person name="Arai W."/>
            <person name="Tsubouchi T."/>
            <person name="Morono Y."/>
            <person name="Uchiyama I."/>
            <person name="Ito T."/>
            <person name="Fujiyama A."/>
            <person name="Inagaki F."/>
            <person name="Takami H."/>
        </authorList>
    </citation>
    <scope>NUCLEOTIDE SEQUENCE</scope>
    <source>
        <strain evidence="2">Expedition CK06-06</strain>
    </source>
</reference>
<keyword evidence="1" id="KW-1133">Transmembrane helix</keyword>